<comment type="caution">
    <text evidence="1">The sequence shown here is derived from an EMBL/GenBank/DDBJ whole genome shotgun (WGS) entry which is preliminary data.</text>
</comment>
<dbReference type="EMBL" id="BARS01021419">
    <property type="protein sequence ID" value="GAG03400.1"/>
    <property type="molecule type" value="Genomic_DNA"/>
</dbReference>
<accession>X0UCT3</accession>
<proteinExistence type="predicted"/>
<sequence length="272" mass="31481">FYGRKKEIKEIIDNIDKKVEVYGIGGVGKSKLVDIVLLLQKFKGKKVISVGLGHHNEKDSSFYYTNRNNDKQHFIVDNHIINIYHVLEAMSELVKNIEDIEKNKEDKIISIILNVIKENNVLLFIDDFQNVNESVINLVKKLDNIIIASRKLTGLADKEVFLTGIQEEFRENLVNRYCKLLNVDPDENIKRKIQNFAEGHPLSTQLLLRNIDKIIVENIDELNLKYFDINQVREYSDHVFKQILSTDALSLLGSIAVIDTELDYNLEREIVE</sequence>
<dbReference type="SUPFAM" id="SSF52540">
    <property type="entry name" value="P-loop containing nucleoside triphosphate hydrolases"/>
    <property type="match status" value="1"/>
</dbReference>
<evidence type="ECO:0000313" key="1">
    <source>
        <dbReference type="EMBL" id="GAG03400.1"/>
    </source>
</evidence>
<name>X0UCT3_9ZZZZ</name>
<protein>
    <recommendedName>
        <fullName evidence="2">AAA+ ATPase domain-containing protein</fullName>
    </recommendedName>
</protein>
<evidence type="ECO:0008006" key="2">
    <source>
        <dbReference type="Google" id="ProtNLM"/>
    </source>
</evidence>
<organism evidence="1">
    <name type="scientific">marine sediment metagenome</name>
    <dbReference type="NCBI Taxonomy" id="412755"/>
    <lineage>
        <taxon>unclassified sequences</taxon>
        <taxon>metagenomes</taxon>
        <taxon>ecological metagenomes</taxon>
    </lineage>
</organism>
<gene>
    <name evidence="1" type="ORF">S01H1_34405</name>
</gene>
<dbReference type="InterPro" id="IPR027417">
    <property type="entry name" value="P-loop_NTPase"/>
</dbReference>
<feature type="non-terminal residue" evidence="1">
    <location>
        <position position="272"/>
    </location>
</feature>
<reference evidence="1" key="1">
    <citation type="journal article" date="2014" name="Front. Microbiol.">
        <title>High frequency of phylogenetically diverse reductive dehalogenase-homologous genes in deep subseafloor sedimentary metagenomes.</title>
        <authorList>
            <person name="Kawai M."/>
            <person name="Futagami T."/>
            <person name="Toyoda A."/>
            <person name="Takaki Y."/>
            <person name="Nishi S."/>
            <person name="Hori S."/>
            <person name="Arai W."/>
            <person name="Tsubouchi T."/>
            <person name="Morono Y."/>
            <person name="Uchiyama I."/>
            <person name="Ito T."/>
            <person name="Fujiyama A."/>
            <person name="Inagaki F."/>
            <person name="Takami H."/>
        </authorList>
    </citation>
    <scope>NUCLEOTIDE SEQUENCE</scope>
    <source>
        <strain evidence="1">Expedition CK06-06</strain>
    </source>
</reference>
<dbReference type="AlphaFoldDB" id="X0UCT3"/>
<dbReference type="Gene3D" id="3.40.50.300">
    <property type="entry name" value="P-loop containing nucleotide triphosphate hydrolases"/>
    <property type="match status" value="1"/>
</dbReference>
<feature type="non-terminal residue" evidence="1">
    <location>
        <position position="1"/>
    </location>
</feature>